<dbReference type="Proteomes" id="UP000068250">
    <property type="component" value="Chromosome I"/>
</dbReference>
<dbReference type="NCBIfam" id="TIGR00049">
    <property type="entry name" value="iron-sulfur cluster assembly accessory protein"/>
    <property type="match status" value="1"/>
</dbReference>
<dbReference type="GO" id="GO:0051537">
    <property type="term" value="F:2 iron, 2 sulfur cluster binding"/>
    <property type="evidence" value="ECO:0007669"/>
    <property type="project" value="TreeGrafter"/>
</dbReference>
<dbReference type="PANTHER" id="PTHR43011:SF1">
    <property type="entry name" value="IRON-SULFUR CLUSTER ASSEMBLY 2 HOMOLOG, MITOCHONDRIAL"/>
    <property type="match status" value="1"/>
</dbReference>
<evidence type="ECO:0000313" key="4">
    <source>
        <dbReference type="Proteomes" id="UP000068250"/>
    </source>
</evidence>
<dbReference type="EMBL" id="LN609302">
    <property type="protein sequence ID" value="CEF57069.1"/>
    <property type="molecule type" value="Genomic_DNA"/>
</dbReference>
<proteinExistence type="predicted"/>
<keyword evidence="5" id="KW-1185">Reference proteome</keyword>
<dbReference type="Gene3D" id="2.60.300.12">
    <property type="entry name" value="HesB-like domain"/>
    <property type="match status" value="1"/>
</dbReference>
<reference evidence="3 5" key="3">
    <citation type="journal article" date="2020" name="Int. J. Syst. Evol. Microbiol.">
        <title>Novel acetic acid bacteria from cider fermentations: Acetobacter conturbans sp. nov. and Acetobacter fallax sp. nov.</title>
        <authorList>
            <person name="Sombolestani A.S."/>
            <person name="Cleenwerck I."/>
            <person name="Cnockaert M."/>
            <person name="Borremans W."/>
            <person name="Wieme A.D."/>
            <person name="De Vuyst L."/>
            <person name="Vandamme P."/>
        </authorList>
    </citation>
    <scope>NUCLEOTIDE SEQUENCE [LARGE SCALE GENOMIC DNA]</scope>
    <source>
        <strain evidence="3 5">LMG 23848</strain>
    </source>
</reference>
<protein>
    <submittedName>
        <fullName evidence="2">Iron-sulfur cluster assembly accessory protein</fullName>
    </submittedName>
</protein>
<evidence type="ECO:0000313" key="3">
    <source>
        <dbReference type="EMBL" id="NHO38950.1"/>
    </source>
</evidence>
<gene>
    <name evidence="2" type="primary">hesB</name>
    <name evidence="2" type="ORF">AGA_2381</name>
    <name evidence="3" type="ORF">GOB80_04465</name>
</gene>
<dbReference type="GO" id="GO:0016226">
    <property type="term" value="P:iron-sulfur cluster assembly"/>
    <property type="evidence" value="ECO:0007669"/>
    <property type="project" value="InterPro"/>
</dbReference>
<evidence type="ECO:0000259" key="1">
    <source>
        <dbReference type="Pfam" id="PF01521"/>
    </source>
</evidence>
<dbReference type="SUPFAM" id="SSF89360">
    <property type="entry name" value="HesB-like domain"/>
    <property type="match status" value="1"/>
</dbReference>
<dbReference type="PATRIC" id="fig|431306.5.peg.2456"/>
<dbReference type="STRING" id="431306.AGA_2381"/>
<dbReference type="Pfam" id="PF01521">
    <property type="entry name" value="Fe-S_biosyn"/>
    <property type="match status" value="1"/>
</dbReference>
<evidence type="ECO:0000313" key="5">
    <source>
        <dbReference type="Proteomes" id="UP000657200"/>
    </source>
</evidence>
<dbReference type="AlphaFoldDB" id="A0A0U5F6S1"/>
<name>A0A0U5F6S1_9PROT</name>
<dbReference type="Proteomes" id="UP000657200">
    <property type="component" value="Unassembled WGS sequence"/>
</dbReference>
<reference evidence="2" key="2">
    <citation type="submission" date="2014-09" db="EMBL/GenBank/DDBJ databases">
        <authorList>
            <person name="Magalhaes I.L.F."/>
            <person name="Oliveira U."/>
            <person name="Santos F.R."/>
            <person name="Vidigal T.H.D.A."/>
            <person name="Brescovit A.D."/>
            <person name="Santos A.J."/>
        </authorList>
    </citation>
    <scope>NUCLEOTIDE SEQUENCE</scope>
    <source>
        <strain evidence="2">LMG 23848T</strain>
    </source>
</reference>
<dbReference type="PROSITE" id="PS01152">
    <property type="entry name" value="HESB"/>
    <property type="match status" value="1"/>
</dbReference>
<reference evidence="4" key="1">
    <citation type="submission" date="2014-09" db="EMBL/GenBank/DDBJ databases">
        <authorList>
            <person name="Illeghems K.G."/>
        </authorList>
    </citation>
    <scope>NUCLEOTIDE SEQUENCE [LARGE SCALE GENOMIC DNA]</scope>
    <source>
        <strain evidence="4">LMG 23848T</strain>
    </source>
</reference>
<accession>A0A0U5F6S1</accession>
<dbReference type="RefSeq" id="WP_059024361.1">
    <property type="nucleotide sequence ID" value="NZ_JBNZCO010000002.1"/>
</dbReference>
<dbReference type="InterPro" id="IPR000361">
    <property type="entry name" value="ATAP_core_dom"/>
</dbReference>
<dbReference type="InterPro" id="IPR017870">
    <property type="entry name" value="FeS_cluster_insertion_CS"/>
</dbReference>
<feature type="domain" description="Core" evidence="1">
    <location>
        <begin position="9"/>
        <end position="117"/>
    </location>
</feature>
<dbReference type="GO" id="GO:0051539">
    <property type="term" value="F:4 iron, 4 sulfur cluster binding"/>
    <property type="evidence" value="ECO:0007669"/>
    <property type="project" value="TreeGrafter"/>
</dbReference>
<evidence type="ECO:0000313" key="2">
    <source>
        <dbReference type="EMBL" id="CEF57069.1"/>
    </source>
</evidence>
<dbReference type="GO" id="GO:0005506">
    <property type="term" value="F:iron ion binding"/>
    <property type="evidence" value="ECO:0007669"/>
    <property type="project" value="TreeGrafter"/>
</dbReference>
<dbReference type="InterPro" id="IPR035903">
    <property type="entry name" value="HesB-like_dom_sf"/>
</dbReference>
<dbReference type="InterPro" id="IPR016092">
    <property type="entry name" value="ATAP"/>
</dbReference>
<sequence>MTQPAPTFSVSDSAASRIASVVAKKQATAPTPQAAPVALRVSVEAGGCNGFQYLFTLTAADDIKGDDVRIEKNGALVVVDPTSLDLLAGAELEFADKLMGAHFSITNPNAASSCGCGTSFSLA</sequence>
<dbReference type="PANTHER" id="PTHR43011">
    <property type="entry name" value="IRON-SULFUR CLUSTER ASSEMBLY 2 HOMOLOG, MITOCHONDRIAL"/>
    <property type="match status" value="1"/>
</dbReference>
<organism evidence="2 4">
    <name type="scientific">Acetobacter ghanensis</name>
    <dbReference type="NCBI Taxonomy" id="431306"/>
    <lineage>
        <taxon>Bacteria</taxon>
        <taxon>Pseudomonadati</taxon>
        <taxon>Pseudomonadota</taxon>
        <taxon>Alphaproteobacteria</taxon>
        <taxon>Acetobacterales</taxon>
        <taxon>Acetobacteraceae</taxon>
        <taxon>Acetobacter</taxon>
    </lineage>
</organism>
<dbReference type="EMBL" id="WOTE01000002">
    <property type="protein sequence ID" value="NHO38950.1"/>
    <property type="molecule type" value="Genomic_DNA"/>
</dbReference>
<dbReference type="OrthoDB" id="9801228at2"/>